<dbReference type="AlphaFoldDB" id="A0A1N7FBY2"/>
<dbReference type="OrthoDB" id="184234at2157"/>
<evidence type="ECO:0000313" key="3">
    <source>
        <dbReference type="Proteomes" id="UP000186914"/>
    </source>
</evidence>
<dbReference type="EMBL" id="FTNO01000008">
    <property type="protein sequence ID" value="SIR97847.1"/>
    <property type="molecule type" value="Genomic_DNA"/>
</dbReference>
<name>A0A1N7FBY2_9EURY</name>
<evidence type="ECO:0000256" key="1">
    <source>
        <dbReference type="SAM" id="MobiDB-lite"/>
    </source>
</evidence>
<proteinExistence type="predicted"/>
<keyword evidence="3" id="KW-1185">Reference proteome</keyword>
<dbReference type="RefSeq" id="WP_076433452.1">
    <property type="nucleotide sequence ID" value="NZ_FTNO01000008.1"/>
</dbReference>
<protein>
    <submittedName>
        <fullName evidence="2">Uncharacterized protein</fullName>
    </submittedName>
</protein>
<feature type="region of interest" description="Disordered" evidence="1">
    <location>
        <begin position="1"/>
        <end position="31"/>
    </location>
</feature>
<organism evidence="2 3">
    <name type="scientific">Haladaptatus litoreus</name>
    <dbReference type="NCBI Taxonomy" id="553468"/>
    <lineage>
        <taxon>Archaea</taxon>
        <taxon>Methanobacteriati</taxon>
        <taxon>Methanobacteriota</taxon>
        <taxon>Stenosarchaea group</taxon>
        <taxon>Halobacteria</taxon>
        <taxon>Halobacteriales</taxon>
        <taxon>Haladaptataceae</taxon>
        <taxon>Haladaptatus</taxon>
    </lineage>
</organism>
<dbReference type="Proteomes" id="UP000186914">
    <property type="component" value="Unassembled WGS sequence"/>
</dbReference>
<gene>
    <name evidence="2" type="ORF">SAMN05421858_4925</name>
</gene>
<reference evidence="3" key="1">
    <citation type="submission" date="2017-01" db="EMBL/GenBank/DDBJ databases">
        <authorList>
            <person name="Varghese N."/>
            <person name="Submissions S."/>
        </authorList>
    </citation>
    <scope>NUCLEOTIDE SEQUENCE [LARGE SCALE GENOMIC DNA]</scope>
    <source>
        <strain evidence="3">CGMCC 1.7737</strain>
    </source>
</reference>
<sequence>MGEQSDHESHETEFQDETSGSSPGGHTTVDGLSVASDEFRLVPSETRFEPGVPTDWSFQVETHEGNTVTEFEDSHGELLHLIVVRRDLAHFQHLHPDIGSNGTCRVEDFTLPEPGVYRAFVDISIAGRSMTLGFDLFVHGSATFESNPEIARHAMTDEYTVERRTDDIDANEETQLSFEIHRDDERVSDLQDYLGARGHLVALREGDLAYLHIHPKNTNTQPGRVEFGTTFPTPGRYRLYLQIKPDGNLITTHFDIRIED</sequence>
<feature type="compositionally biased region" description="Basic and acidic residues" evidence="1">
    <location>
        <begin position="1"/>
        <end position="13"/>
    </location>
</feature>
<accession>A0A1N7FBY2</accession>
<evidence type="ECO:0000313" key="2">
    <source>
        <dbReference type="EMBL" id="SIR97847.1"/>
    </source>
</evidence>